<protein>
    <submittedName>
        <fullName evidence="10">PQQ-dependent dehydrogenase, methanol/ethanol family</fullName>
    </submittedName>
</protein>
<organism evidence="10 11">
    <name type="scientific">Acuticoccus sediminis</name>
    <dbReference type="NCBI Taxonomy" id="2184697"/>
    <lineage>
        <taxon>Bacteria</taxon>
        <taxon>Pseudomonadati</taxon>
        <taxon>Pseudomonadota</taxon>
        <taxon>Alphaproteobacteria</taxon>
        <taxon>Hyphomicrobiales</taxon>
        <taxon>Amorphaceae</taxon>
        <taxon>Acuticoccus</taxon>
    </lineage>
</organism>
<proteinExistence type="inferred from homology"/>
<feature type="binding site" evidence="7">
    <location>
        <position position="300"/>
    </location>
    <ligand>
        <name>Ca(2+)</name>
        <dbReference type="ChEBI" id="CHEBI:29108"/>
    </ligand>
</feature>
<dbReference type="SMART" id="SM00564">
    <property type="entry name" value="PQQ"/>
    <property type="match status" value="4"/>
</dbReference>
<evidence type="ECO:0000256" key="7">
    <source>
        <dbReference type="PIRSR" id="PIRSR617512-3"/>
    </source>
</evidence>
<dbReference type="SUPFAM" id="SSF50998">
    <property type="entry name" value="Quinoprotein alcohol dehydrogenase-like"/>
    <property type="match status" value="1"/>
</dbReference>
<comment type="similarity">
    <text evidence="1">Belongs to the bacterial PQQ dehydrogenase family.</text>
</comment>
<feature type="active site" description="Proton acceptor" evidence="5">
    <location>
        <position position="300"/>
    </location>
</feature>
<dbReference type="GO" id="GO:0016614">
    <property type="term" value="F:oxidoreductase activity, acting on CH-OH group of donors"/>
    <property type="evidence" value="ECO:0007669"/>
    <property type="project" value="InterPro"/>
</dbReference>
<comment type="caution">
    <text evidence="10">The sequence shown here is derived from an EMBL/GenBank/DDBJ whole genome shotgun (WGS) entry which is preliminary data.</text>
</comment>
<keyword evidence="3 6" id="KW-0634">PQQ</keyword>
<dbReference type="Gene3D" id="2.140.10.10">
    <property type="entry name" value="Quinoprotein alcohol dehydrogenase-like superfamily"/>
    <property type="match status" value="1"/>
</dbReference>
<evidence type="ECO:0000256" key="6">
    <source>
        <dbReference type="PIRSR" id="PIRSR617512-2"/>
    </source>
</evidence>
<dbReference type="EMBL" id="QHHQ01000002">
    <property type="protein sequence ID" value="RAI02356.1"/>
    <property type="molecule type" value="Genomic_DNA"/>
</dbReference>
<feature type="domain" description="Pyrrolo-quinoline quinone repeat" evidence="9">
    <location>
        <begin position="40"/>
        <end position="349"/>
    </location>
</feature>
<comment type="cofactor">
    <cofactor evidence="6">
        <name>pyrroloquinoline quinone</name>
        <dbReference type="ChEBI" id="CHEBI:58442"/>
    </cofactor>
    <text evidence="6">Binds 1 PQQ group per subunit.</text>
</comment>
<dbReference type="AlphaFoldDB" id="A0A8B2NR45"/>
<name>A0A8B2NR45_9HYPH</name>
<keyword evidence="7" id="KW-0106">Calcium</keyword>
<dbReference type="OrthoDB" id="9794322at2"/>
<evidence type="ECO:0000256" key="4">
    <source>
        <dbReference type="ARBA" id="ARBA00023002"/>
    </source>
</evidence>
<feature type="domain" description="Pyrrolo-quinoline quinone repeat" evidence="9">
    <location>
        <begin position="367"/>
        <end position="536"/>
    </location>
</feature>
<dbReference type="Pfam" id="PF01011">
    <property type="entry name" value="PQQ"/>
    <property type="match status" value="2"/>
</dbReference>
<evidence type="ECO:0000313" key="10">
    <source>
        <dbReference type="EMBL" id="RAI02356.1"/>
    </source>
</evidence>
<dbReference type="InterPro" id="IPR002372">
    <property type="entry name" value="PQQ_rpt_dom"/>
</dbReference>
<evidence type="ECO:0000256" key="5">
    <source>
        <dbReference type="PIRSR" id="PIRSR617512-1"/>
    </source>
</evidence>
<keyword evidence="4" id="KW-0560">Oxidoreductase</keyword>
<feature type="binding site" evidence="7">
    <location>
        <position position="258"/>
    </location>
    <ligand>
        <name>Ca(2+)</name>
        <dbReference type="ChEBI" id="CHEBI:29108"/>
    </ligand>
</feature>
<dbReference type="PANTHER" id="PTHR32303">
    <property type="entry name" value="QUINOPROTEIN ALCOHOL DEHYDROGENASE (CYTOCHROME C)"/>
    <property type="match status" value="1"/>
</dbReference>
<sequence>MRRLLPIIAAAGCALTAAAHAQTYNAVTDARLADPEPGNWLQFRGNYSGWGYSPLDQITTENVKSLRPVWTYSTGVTEGHQAPPIVNDGMMYVSTPQNQVIAFEAATGKELWRYVRALPDDLFQLHPTNRGVGLYGDKVYMATVDGYVVALDASSGDVVWETEIGDYTDGYYSTLSPLTADGKIVVGVSGGEFGIRGYIVALDAETGAEAWKTYTVPEPGQPGSETWKGDAWKTGGGSIWMQGNYDPKSKIAYFGTGNGGPWMPDTRPGDNLYTTSVVALDMANGSIIGHHQYHWNDAWDWDEVSAPLLIDYDHDGQSVKGLVHAGRNGYLWQLARSEEGPISFVAGQPYVRQNVFTGLDDKGRPSYDPDRTPGTDKTVTFCPSLWGGKDWPPEAYNPDTGLFYIPSHENLCSELGGAPMEAREPGELWIGVPLDVILSSLRFHESVDTSKPVPIGKLQAWDLSEGKLAWEHSFMDTAYWGPLLTTKGGLVFTGGTQDRMFRAFDAKTGDVLWEFPTNSGITGVPSSFEVDGKQYVAVQSGWGVDSERMRALLEDMLPEGRVPEVPQGGVIWVFALDEAS</sequence>
<keyword evidence="2 7" id="KW-0479">Metal-binding</keyword>
<evidence type="ECO:0000259" key="9">
    <source>
        <dbReference type="Pfam" id="PF01011"/>
    </source>
</evidence>
<dbReference type="NCBIfam" id="TIGR03075">
    <property type="entry name" value="PQQ_enz_alc_DH"/>
    <property type="match status" value="1"/>
</dbReference>
<feature type="binding site" evidence="6">
    <location>
        <position position="130"/>
    </location>
    <ligand>
        <name>pyrroloquinoline quinone</name>
        <dbReference type="ChEBI" id="CHEBI:58442"/>
    </ligand>
</feature>
<comment type="cofactor">
    <cofactor evidence="7">
        <name>Ca(2+)</name>
        <dbReference type="ChEBI" id="CHEBI:29108"/>
    </cofactor>
    <text evidence="7">Binds 1 Ca(2+) ion per subunit.</text>
</comment>
<dbReference type="InterPro" id="IPR017512">
    <property type="entry name" value="PQQ_MeOH/EtOH_DH"/>
</dbReference>
<feature type="binding site" evidence="7">
    <location>
        <position position="192"/>
    </location>
    <ligand>
        <name>Ca(2+)</name>
        <dbReference type="ChEBI" id="CHEBI:29108"/>
    </ligand>
</feature>
<dbReference type="Proteomes" id="UP000249590">
    <property type="component" value="Unassembled WGS sequence"/>
</dbReference>
<dbReference type="PANTHER" id="PTHR32303:SF20">
    <property type="entry name" value="QUINOPROTEIN ETHANOL DEHYDROGENASE"/>
    <property type="match status" value="1"/>
</dbReference>
<dbReference type="GO" id="GO:0005509">
    <property type="term" value="F:calcium ion binding"/>
    <property type="evidence" value="ECO:0007669"/>
    <property type="project" value="InterPro"/>
</dbReference>
<dbReference type="RefSeq" id="WP_111345908.1">
    <property type="nucleotide sequence ID" value="NZ_JAIWKD010000002.1"/>
</dbReference>
<evidence type="ECO:0000256" key="1">
    <source>
        <dbReference type="ARBA" id="ARBA00008156"/>
    </source>
</evidence>
<feature type="binding site" evidence="6">
    <location>
        <position position="174"/>
    </location>
    <ligand>
        <name>pyrroloquinoline quinone</name>
        <dbReference type="ChEBI" id="CHEBI:58442"/>
    </ligand>
</feature>
<accession>A0A8B2NR45</accession>
<evidence type="ECO:0000256" key="2">
    <source>
        <dbReference type="ARBA" id="ARBA00022723"/>
    </source>
</evidence>
<reference evidence="10 11" key="1">
    <citation type="submission" date="2018-05" db="EMBL/GenBank/DDBJ databases">
        <title>Acuticoccus sediminis sp. nov., isolated from deep-sea sediment of Indian Ocean.</title>
        <authorList>
            <person name="Liu X."/>
            <person name="Lai Q."/>
            <person name="Du Y."/>
            <person name="Sun F."/>
            <person name="Zhang X."/>
            <person name="Wang S."/>
            <person name="Shao Z."/>
        </authorList>
    </citation>
    <scope>NUCLEOTIDE SEQUENCE [LARGE SCALE GENOMIC DNA]</scope>
    <source>
        <strain evidence="10 11">PTG4-2</strain>
    </source>
</reference>
<dbReference type="GO" id="GO:0016020">
    <property type="term" value="C:membrane"/>
    <property type="evidence" value="ECO:0007669"/>
    <property type="project" value="InterPro"/>
</dbReference>
<keyword evidence="11" id="KW-1185">Reference proteome</keyword>
<evidence type="ECO:0000256" key="3">
    <source>
        <dbReference type="ARBA" id="ARBA00022891"/>
    </source>
</evidence>
<evidence type="ECO:0000256" key="8">
    <source>
        <dbReference type="SAM" id="SignalP"/>
    </source>
</evidence>
<feature type="chain" id="PRO_5032625656" evidence="8">
    <location>
        <begin position="22"/>
        <end position="580"/>
    </location>
</feature>
<keyword evidence="8" id="KW-0732">Signal</keyword>
<gene>
    <name evidence="10" type="ORF">DLJ53_13415</name>
</gene>
<dbReference type="InterPro" id="IPR018391">
    <property type="entry name" value="PQQ_b-propeller_rpt"/>
</dbReference>
<dbReference type="InterPro" id="IPR011047">
    <property type="entry name" value="Quinoprotein_ADH-like_sf"/>
</dbReference>
<feature type="signal peptide" evidence="8">
    <location>
        <begin position="1"/>
        <end position="21"/>
    </location>
</feature>
<evidence type="ECO:0000313" key="11">
    <source>
        <dbReference type="Proteomes" id="UP000249590"/>
    </source>
</evidence>